<feature type="region of interest" description="Disordered" evidence="1">
    <location>
        <begin position="1"/>
        <end position="53"/>
    </location>
</feature>
<evidence type="ECO:0000256" key="1">
    <source>
        <dbReference type="SAM" id="MobiDB-lite"/>
    </source>
</evidence>
<feature type="region of interest" description="Disordered" evidence="1">
    <location>
        <begin position="187"/>
        <end position="209"/>
    </location>
</feature>
<dbReference type="EMBL" id="CM029049">
    <property type="protein sequence ID" value="KAG2571098.1"/>
    <property type="molecule type" value="Genomic_DNA"/>
</dbReference>
<feature type="region of interest" description="Disordered" evidence="1">
    <location>
        <begin position="122"/>
        <end position="141"/>
    </location>
</feature>
<feature type="compositionally biased region" description="Basic and acidic residues" evidence="1">
    <location>
        <begin position="195"/>
        <end position="209"/>
    </location>
</feature>
<organism evidence="2 3">
    <name type="scientific">Panicum virgatum</name>
    <name type="common">Blackwell switchgrass</name>
    <dbReference type="NCBI Taxonomy" id="38727"/>
    <lineage>
        <taxon>Eukaryota</taxon>
        <taxon>Viridiplantae</taxon>
        <taxon>Streptophyta</taxon>
        <taxon>Embryophyta</taxon>
        <taxon>Tracheophyta</taxon>
        <taxon>Spermatophyta</taxon>
        <taxon>Magnoliopsida</taxon>
        <taxon>Liliopsida</taxon>
        <taxon>Poales</taxon>
        <taxon>Poaceae</taxon>
        <taxon>PACMAD clade</taxon>
        <taxon>Panicoideae</taxon>
        <taxon>Panicodae</taxon>
        <taxon>Paniceae</taxon>
        <taxon>Panicinae</taxon>
        <taxon>Panicum</taxon>
        <taxon>Panicum sect. Hiantes</taxon>
    </lineage>
</organism>
<dbReference type="AlphaFoldDB" id="A0A8T0QD27"/>
<comment type="caution">
    <text evidence="2">The sequence shown here is derived from an EMBL/GenBank/DDBJ whole genome shotgun (WGS) entry which is preliminary data.</text>
</comment>
<protein>
    <submittedName>
        <fullName evidence="2">Uncharacterized protein</fullName>
    </submittedName>
</protein>
<name>A0A8T0QD27_PANVG</name>
<dbReference type="Proteomes" id="UP000823388">
    <property type="component" value="Chromosome 7K"/>
</dbReference>
<sequence length="209" mass="21325">MCTVDGGAAVREPGPGGTGPPRGMAWQEGLRMAPEVRRRRRRRAALQQGRATRDLLAQAPAATAGGAGPPVGAALAGRRRCAPRSSSGAGPGRCAGAAALPRWPPACLRCYGAVLCLAGRRSPSRAEGRQGAGGRSRSLRALPARLRHSAPARPAPLPLPLPVCAGVRSAAPPPILAATAATQPLRGLPPLGLGWERRASGTHELGGDR</sequence>
<accession>A0A8T0QD27</accession>
<proteinExistence type="predicted"/>
<evidence type="ECO:0000313" key="3">
    <source>
        <dbReference type="Proteomes" id="UP000823388"/>
    </source>
</evidence>
<evidence type="ECO:0000313" key="2">
    <source>
        <dbReference type="EMBL" id="KAG2571098.1"/>
    </source>
</evidence>
<reference evidence="2" key="1">
    <citation type="submission" date="2020-05" db="EMBL/GenBank/DDBJ databases">
        <title>WGS assembly of Panicum virgatum.</title>
        <authorList>
            <person name="Lovell J.T."/>
            <person name="Jenkins J."/>
            <person name="Shu S."/>
            <person name="Juenger T.E."/>
            <person name="Schmutz J."/>
        </authorList>
    </citation>
    <scope>NUCLEOTIDE SEQUENCE</scope>
    <source>
        <strain evidence="2">AP13</strain>
    </source>
</reference>
<keyword evidence="3" id="KW-1185">Reference proteome</keyword>
<gene>
    <name evidence="2" type="ORF">PVAP13_7KG065229</name>
</gene>